<protein>
    <submittedName>
        <fullName evidence="12">Myosin motor domain-containing protein</fullName>
    </submittedName>
</protein>
<feature type="domain" description="Myosin motor" evidence="10">
    <location>
        <begin position="1"/>
        <end position="135"/>
    </location>
</feature>
<organism evidence="11 12">
    <name type="scientific">Steinernema glaseri</name>
    <dbReference type="NCBI Taxonomy" id="37863"/>
    <lineage>
        <taxon>Eukaryota</taxon>
        <taxon>Metazoa</taxon>
        <taxon>Ecdysozoa</taxon>
        <taxon>Nematoda</taxon>
        <taxon>Chromadorea</taxon>
        <taxon>Rhabditida</taxon>
        <taxon>Tylenchina</taxon>
        <taxon>Panagrolaimomorpha</taxon>
        <taxon>Strongyloidoidea</taxon>
        <taxon>Steinernematidae</taxon>
        <taxon>Steinernema</taxon>
    </lineage>
</organism>
<reference evidence="12" key="1">
    <citation type="submission" date="2016-11" db="UniProtKB">
        <authorList>
            <consortium name="WormBaseParasite"/>
        </authorList>
    </citation>
    <scope>IDENTIFICATION</scope>
</reference>
<keyword evidence="7 8" id="KW-0009">Actin-binding</keyword>
<evidence type="ECO:0000256" key="3">
    <source>
        <dbReference type="ARBA" id="ARBA00022840"/>
    </source>
</evidence>
<keyword evidence="2" id="KW-0547">Nucleotide-binding</keyword>
<dbReference type="InterPro" id="IPR036961">
    <property type="entry name" value="Kinesin_motor_dom_sf"/>
</dbReference>
<dbReference type="SMART" id="SM00242">
    <property type="entry name" value="MYSc"/>
    <property type="match status" value="1"/>
</dbReference>
<keyword evidence="6" id="KW-0505">Motor protein</keyword>
<name>A0A1I8A5J5_9BILA</name>
<dbReference type="Pfam" id="PF00063">
    <property type="entry name" value="Myosin_head"/>
    <property type="match status" value="1"/>
</dbReference>
<dbReference type="InterPro" id="IPR001609">
    <property type="entry name" value="Myosin_head_motor_dom-like"/>
</dbReference>
<evidence type="ECO:0000256" key="6">
    <source>
        <dbReference type="ARBA" id="ARBA00023175"/>
    </source>
</evidence>
<dbReference type="Gene3D" id="1.20.58.530">
    <property type="match status" value="1"/>
</dbReference>
<evidence type="ECO:0000313" key="12">
    <source>
        <dbReference type="WBParaSite" id="L893_g33081.t1"/>
    </source>
</evidence>
<dbReference type="GO" id="GO:0051015">
    <property type="term" value="F:actin filament binding"/>
    <property type="evidence" value="ECO:0007669"/>
    <property type="project" value="TreeGrafter"/>
</dbReference>
<dbReference type="FunFam" id="3.30.70.1590:FF:000001">
    <property type="entry name" value="Myosin heavy chain"/>
    <property type="match status" value="1"/>
</dbReference>
<dbReference type="WBParaSite" id="L893_g33081.t1">
    <property type="protein sequence ID" value="L893_g33081.t1"/>
    <property type="gene ID" value="L893_g33081"/>
</dbReference>
<evidence type="ECO:0000256" key="8">
    <source>
        <dbReference type="PROSITE-ProRule" id="PRU00782"/>
    </source>
</evidence>
<evidence type="ECO:0000256" key="7">
    <source>
        <dbReference type="ARBA" id="ARBA00023203"/>
    </source>
</evidence>
<dbReference type="GO" id="GO:0005737">
    <property type="term" value="C:cytoplasm"/>
    <property type="evidence" value="ECO:0007669"/>
    <property type="project" value="TreeGrafter"/>
</dbReference>
<evidence type="ECO:0000256" key="1">
    <source>
        <dbReference type="ARBA" id="ARBA00008314"/>
    </source>
</evidence>
<evidence type="ECO:0000256" key="9">
    <source>
        <dbReference type="SAM" id="Coils"/>
    </source>
</evidence>
<sequence length="251" mass="29658">MFRTVSQMYREQLNSLMTTLRNTSPHFVRCIIPNHEKKPGKIASLLVLEQLRCNGVLEGIRICRLGFPNRVLFQEFRRRYEILTPNVIPKGFMDGKEAVRKMVESLELQTNLYCIGQSKVFFRTGVLAQLEEMRDMKLTALIEMRDIKLTALIIKFQACCRAYLAHRLYQKRVQQLSAIRVLQRNGLAYLKLRNWQWWRLFTKVKPLLQVTNQEAVLSAKEDELRQMKERLTVREEESVTNEKKIHQVLYA</sequence>
<evidence type="ECO:0000313" key="11">
    <source>
        <dbReference type="Proteomes" id="UP000095287"/>
    </source>
</evidence>
<dbReference type="GO" id="GO:0016459">
    <property type="term" value="C:myosin complex"/>
    <property type="evidence" value="ECO:0007669"/>
    <property type="project" value="UniProtKB-KW"/>
</dbReference>
<dbReference type="PANTHER" id="PTHR13140">
    <property type="entry name" value="MYOSIN"/>
    <property type="match status" value="1"/>
</dbReference>
<dbReference type="GO" id="GO:0007015">
    <property type="term" value="P:actin filament organization"/>
    <property type="evidence" value="ECO:0007669"/>
    <property type="project" value="TreeGrafter"/>
</dbReference>
<evidence type="ECO:0000256" key="5">
    <source>
        <dbReference type="ARBA" id="ARBA00023123"/>
    </source>
</evidence>
<dbReference type="PROSITE" id="PS50096">
    <property type="entry name" value="IQ"/>
    <property type="match status" value="1"/>
</dbReference>
<comment type="caution">
    <text evidence="8">Lacks conserved residue(s) required for the propagation of feature annotation.</text>
</comment>
<dbReference type="AlphaFoldDB" id="A0A1I8A5J5"/>
<accession>A0A1I8A5J5</accession>
<dbReference type="GO" id="GO:0016020">
    <property type="term" value="C:membrane"/>
    <property type="evidence" value="ECO:0007669"/>
    <property type="project" value="TreeGrafter"/>
</dbReference>
<dbReference type="InterPro" id="IPR027417">
    <property type="entry name" value="P-loop_NTPase"/>
</dbReference>
<keyword evidence="4 9" id="KW-0175">Coiled coil</keyword>
<comment type="similarity">
    <text evidence="1 8">Belongs to the TRAFAC class myosin-kinesin ATPase superfamily. Myosin family.</text>
</comment>
<evidence type="ECO:0000259" key="10">
    <source>
        <dbReference type="PROSITE" id="PS51456"/>
    </source>
</evidence>
<dbReference type="GO" id="GO:0005524">
    <property type="term" value="F:ATP binding"/>
    <property type="evidence" value="ECO:0007669"/>
    <property type="project" value="UniProtKB-KW"/>
</dbReference>
<dbReference type="Proteomes" id="UP000095287">
    <property type="component" value="Unplaced"/>
</dbReference>
<dbReference type="GO" id="GO:0000146">
    <property type="term" value="F:microfilament motor activity"/>
    <property type="evidence" value="ECO:0007669"/>
    <property type="project" value="TreeGrafter"/>
</dbReference>
<dbReference type="Gene3D" id="3.30.70.1590">
    <property type="match status" value="1"/>
</dbReference>
<dbReference type="PANTHER" id="PTHR13140:SF857">
    <property type="entry name" value="MYOSIN-11"/>
    <property type="match status" value="1"/>
</dbReference>
<evidence type="ECO:0000256" key="2">
    <source>
        <dbReference type="ARBA" id="ARBA00022741"/>
    </source>
</evidence>
<proteinExistence type="inferred from homology"/>
<keyword evidence="5 8" id="KW-0518">Myosin</keyword>
<dbReference type="Gene3D" id="4.10.270.10">
    <property type="entry name" value="Myosin, subunit A"/>
    <property type="match status" value="1"/>
</dbReference>
<dbReference type="PROSITE" id="PS51456">
    <property type="entry name" value="MYOSIN_MOTOR"/>
    <property type="match status" value="1"/>
</dbReference>
<keyword evidence="3" id="KW-0067">ATP-binding</keyword>
<feature type="region of interest" description="Actin-binding" evidence="8">
    <location>
        <begin position="13"/>
        <end position="35"/>
    </location>
</feature>
<dbReference type="Gene3D" id="3.40.850.10">
    <property type="entry name" value="Kinesin motor domain"/>
    <property type="match status" value="1"/>
</dbReference>
<feature type="coiled-coil region" evidence="9">
    <location>
        <begin position="210"/>
        <end position="237"/>
    </location>
</feature>
<dbReference type="SUPFAM" id="SSF52540">
    <property type="entry name" value="P-loop containing nucleoside triphosphate hydrolases"/>
    <property type="match status" value="1"/>
</dbReference>
<evidence type="ECO:0000256" key="4">
    <source>
        <dbReference type="ARBA" id="ARBA00023054"/>
    </source>
</evidence>
<keyword evidence="11" id="KW-1185">Reference proteome</keyword>